<dbReference type="CDD" id="cd00051">
    <property type="entry name" value="EFh"/>
    <property type="match status" value="1"/>
</dbReference>
<keyword evidence="5" id="KW-0808">Transferase</keyword>
<dbReference type="Pfam" id="PF13499">
    <property type="entry name" value="EF-hand_7"/>
    <property type="match status" value="2"/>
</dbReference>
<evidence type="ECO:0000256" key="16">
    <source>
        <dbReference type="SAM" id="MobiDB-lite"/>
    </source>
</evidence>
<evidence type="ECO:0000256" key="3">
    <source>
        <dbReference type="ARBA" id="ARBA00012513"/>
    </source>
</evidence>
<dbReference type="PROSITE" id="PS50011">
    <property type="entry name" value="PROTEIN_KINASE_DOM"/>
    <property type="match status" value="1"/>
</dbReference>
<keyword evidence="4" id="KW-0723">Serine/threonine-protein kinase</keyword>
<keyword evidence="6" id="KW-0479">Metal-binding</keyword>
<dbReference type="InterPro" id="IPR008271">
    <property type="entry name" value="Ser/Thr_kinase_AS"/>
</dbReference>
<keyword evidence="10" id="KW-0106">Calcium</keyword>
<dbReference type="EMBL" id="CAMPGE010006100">
    <property type="protein sequence ID" value="CAI2364944.1"/>
    <property type="molecule type" value="Genomic_DNA"/>
</dbReference>
<feature type="domain" description="EF-hand" evidence="18">
    <location>
        <begin position="409"/>
        <end position="444"/>
    </location>
</feature>
<dbReference type="SUPFAM" id="SSF56112">
    <property type="entry name" value="Protein kinase-like (PK-like)"/>
    <property type="match status" value="1"/>
</dbReference>
<evidence type="ECO:0000256" key="9">
    <source>
        <dbReference type="ARBA" id="ARBA00022777"/>
    </source>
</evidence>
<evidence type="ECO:0000256" key="4">
    <source>
        <dbReference type="ARBA" id="ARBA00022527"/>
    </source>
</evidence>
<sequence length="515" mass="59112">MGCGRSTAKDEAVNKKKKAGLGNIEKEYHFTKILGAGAFGEVRLAKKINSSSTDTGSFRAIKLIPRKELETSEKRVKMLLNEYNILKQMDNPHIIKIFEFWKDEVFYYIVTEYLEGGELYKTISRREKFTEKDCAVIVRQILLALNYCHQEGIVHRDLKPDNILFESKSDDSNCKLVDFGFAGICKTGKGMKEVLGTPLYIAPEIISEKKYGAEVDVWSLGVITYFLISGDPPFDGDTRNELFKSIKSGKFSFDSKIWRVVSEDCKDFIKKCLVVDPKKRESASELLEHKWITKTPTIEVDENVIKDSLNNLQLYAQHNKLQQGVVHFLTYKCAQRDEVNKLSEIFKQIDKNNDGKLTDKEIAEYIKKIMGSVNYAEVQEIFQLLDIDKSGYIDYSEFLSATINKKNLIRKQELINMFTQLDSDGSGNISKKELRKAFQTKGTKKTEEEWESILQEIDKDGNEEINFEEFIQAMDTVVNPETTHPKAIAEVDEKDEEEKEEQFDDLHNTKEPLPA</sequence>
<dbReference type="Gene3D" id="3.30.200.20">
    <property type="entry name" value="Phosphorylase Kinase, domain 1"/>
    <property type="match status" value="1"/>
</dbReference>
<evidence type="ECO:0000256" key="1">
    <source>
        <dbReference type="ARBA" id="ARBA00001946"/>
    </source>
</evidence>
<dbReference type="FunFam" id="1.10.510.10:FF:000571">
    <property type="entry name" value="Maternal embryonic leucine zipper kinase"/>
    <property type="match status" value="1"/>
</dbReference>
<dbReference type="PROSITE" id="PS50222">
    <property type="entry name" value="EF_HAND_2"/>
    <property type="match status" value="4"/>
</dbReference>
<dbReference type="Gene3D" id="1.10.510.10">
    <property type="entry name" value="Transferase(Phosphotransferase) domain 1"/>
    <property type="match status" value="1"/>
</dbReference>
<comment type="cofactor">
    <cofactor evidence="1">
        <name>Mg(2+)</name>
        <dbReference type="ChEBI" id="CHEBI:18420"/>
    </cofactor>
</comment>
<protein>
    <recommendedName>
        <fullName evidence="3">non-specific serine/threonine protein kinase</fullName>
        <ecNumber evidence="3">2.7.11.1</ecNumber>
    </recommendedName>
</protein>
<evidence type="ECO:0000256" key="11">
    <source>
        <dbReference type="ARBA" id="ARBA00022840"/>
    </source>
</evidence>
<keyword evidence="9" id="KW-0418">Kinase</keyword>
<feature type="binding site" evidence="15">
    <location>
        <position position="67"/>
    </location>
    <ligand>
        <name>ATP</name>
        <dbReference type="ChEBI" id="CHEBI:30616"/>
    </ligand>
</feature>
<dbReference type="InterPro" id="IPR017441">
    <property type="entry name" value="Protein_kinase_ATP_BS"/>
</dbReference>
<comment type="similarity">
    <text evidence="12">Belongs to the protein kinase superfamily. Ser/Thr protein kinase family. CDPK subfamily.</text>
</comment>
<gene>
    <name evidence="19" type="ORF">ECRASSUSDP1_LOCUS6294</name>
</gene>
<dbReference type="GO" id="GO:0004674">
    <property type="term" value="F:protein serine/threonine kinase activity"/>
    <property type="evidence" value="ECO:0007669"/>
    <property type="project" value="UniProtKB-KW"/>
</dbReference>
<feature type="domain" description="EF-hand" evidence="18">
    <location>
        <begin position="337"/>
        <end position="372"/>
    </location>
</feature>
<feature type="domain" description="Protein kinase" evidence="17">
    <location>
        <begin position="28"/>
        <end position="292"/>
    </location>
</feature>
<dbReference type="SUPFAM" id="SSF47473">
    <property type="entry name" value="EF-hand"/>
    <property type="match status" value="1"/>
</dbReference>
<feature type="compositionally biased region" description="Basic and acidic residues" evidence="16">
    <location>
        <begin position="504"/>
        <end position="515"/>
    </location>
</feature>
<comment type="catalytic activity">
    <reaction evidence="13">
        <text>L-threonyl-[protein] + ATP = O-phospho-L-threonyl-[protein] + ADP + H(+)</text>
        <dbReference type="Rhea" id="RHEA:46608"/>
        <dbReference type="Rhea" id="RHEA-COMP:11060"/>
        <dbReference type="Rhea" id="RHEA-COMP:11605"/>
        <dbReference type="ChEBI" id="CHEBI:15378"/>
        <dbReference type="ChEBI" id="CHEBI:30013"/>
        <dbReference type="ChEBI" id="CHEBI:30616"/>
        <dbReference type="ChEBI" id="CHEBI:61977"/>
        <dbReference type="ChEBI" id="CHEBI:456216"/>
        <dbReference type="EC" id="2.7.11.1"/>
    </reaction>
</comment>
<evidence type="ECO:0000313" key="19">
    <source>
        <dbReference type="EMBL" id="CAI2364944.1"/>
    </source>
</evidence>
<evidence type="ECO:0000313" key="20">
    <source>
        <dbReference type="Proteomes" id="UP001295684"/>
    </source>
</evidence>
<dbReference type="GO" id="GO:0005524">
    <property type="term" value="F:ATP binding"/>
    <property type="evidence" value="ECO:0007669"/>
    <property type="project" value="UniProtKB-UniRule"/>
</dbReference>
<dbReference type="InterPro" id="IPR011009">
    <property type="entry name" value="Kinase-like_dom_sf"/>
</dbReference>
<dbReference type="GO" id="GO:0005509">
    <property type="term" value="F:calcium ion binding"/>
    <property type="evidence" value="ECO:0007669"/>
    <property type="project" value="InterPro"/>
</dbReference>
<dbReference type="Gene3D" id="1.10.238.10">
    <property type="entry name" value="EF-hand"/>
    <property type="match status" value="2"/>
</dbReference>
<dbReference type="SMART" id="SM00220">
    <property type="entry name" value="S_TKc"/>
    <property type="match status" value="1"/>
</dbReference>
<evidence type="ECO:0000256" key="15">
    <source>
        <dbReference type="PROSITE-ProRule" id="PRU10141"/>
    </source>
</evidence>
<evidence type="ECO:0000259" key="17">
    <source>
        <dbReference type="PROSITE" id="PS50011"/>
    </source>
</evidence>
<feature type="region of interest" description="Disordered" evidence="16">
    <location>
        <begin position="478"/>
        <end position="515"/>
    </location>
</feature>
<organism evidence="19 20">
    <name type="scientific">Euplotes crassus</name>
    <dbReference type="NCBI Taxonomy" id="5936"/>
    <lineage>
        <taxon>Eukaryota</taxon>
        <taxon>Sar</taxon>
        <taxon>Alveolata</taxon>
        <taxon>Ciliophora</taxon>
        <taxon>Intramacronucleata</taxon>
        <taxon>Spirotrichea</taxon>
        <taxon>Hypotrichia</taxon>
        <taxon>Euplotida</taxon>
        <taxon>Euplotidae</taxon>
        <taxon>Moneuplotes</taxon>
    </lineage>
</organism>
<dbReference type="Pfam" id="PF00069">
    <property type="entry name" value="Pkinase"/>
    <property type="match status" value="1"/>
</dbReference>
<dbReference type="InterPro" id="IPR000719">
    <property type="entry name" value="Prot_kinase_dom"/>
</dbReference>
<dbReference type="EC" id="2.7.11.1" evidence="3"/>
<reference evidence="19" key="1">
    <citation type="submission" date="2023-07" db="EMBL/GenBank/DDBJ databases">
        <authorList>
            <consortium name="AG Swart"/>
            <person name="Singh M."/>
            <person name="Singh A."/>
            <person name="Seah K."/>
            <person name="Emmerich C."/>
        </authorList>
    </citation>
    <scope>NUCLEOTIDE SEQUENCE</scope>
    <source>
        <strain evidence="19">DP1</strain>
    </source>
</reference>
<dbReference type="InterPro" id="IPR018247">
    <property type="entry name" value="EF_Hand_1_Ca_BS"/>
</dbReference>
<evidence type="ECO:0000256" key="13">
    <source>
        <dbReference type="ARBA" id="ARBA00047899"/>
    </source>
</evidence>
<evidence type="ECO:0000256" key="14">
    <source>
        <dbReference type="ARBA" id="ARBA00048679"/>
    </source>
</evidence>
<evidence type="ECO:0000256" key="7">
    <source>
        <dbReference type="ARBA" id="ARBA00022737"/>
    </source>
</evidence>
<name>A0AAD1UDR5_EUPCR</name>
<dbReference type="InterPro" id="IPR011992">
    <property type="entry name" value="EF-hand-dom_pair"/>
</dbReference>
<comment type="caution">
    <text evidence="19">The sequence shown here is derived from an EMBL/GenBank/DDBJ whole genome shotgun (WGS) entry which is preliminary data.</text>
</comment>
<dbReference type="FunFam" id="3.30.200.20:FF:000315">
    <property type="entry name" value="Calcium-dependent protein kinase 3"/>
    <property type="match status" value="1"/>
</dbReference>
<dbReference type="CDD" id="cd05117">
    <property type="entry name" value="STKc_CAMK"/>
    <property type="match status" value="1"/>
</dbReference>
<evidence type="ECO:0000256" key="5">
    <source>
        <dbReference type="ARBA" id="ARBA00022679"/>
    </source>
</evidence>
<dbReference type="AlphaFoldDB" id="A0AAD1UDR5"/>
<dbReference type="FunFam" id="1.10.238.10:FF:000003">
    <property type="entry name" value="Calmodulin A"/>
    <property type="match status" value="1"/>
</dbReference>
<evidence type="ECO:0000256" key="12">
    <source>
        <dbReference type="ARBA" id="ARBA00024334"/>
    </source>
</evidence>
<comment type="catalytic activity">
    <reaction evidence="14">
        <text>L-seryl-[protein] + ATP = O-phospho-L-seryl-[protein] + ADP + H(+)</text>
        <dbReference type="Rhea" id="RHEA:17989"/>
        <dbReference type="Rhea" id="RHEA-COMP:9863"/>
        <dbReference type="Rhea" id="RHEA-COMP:11604"/>
        <dbReference type="ChEBI" id="CHEBI:15378"/>
        <dbReference type="ChEBI" id="CHEBI:29999"/>
        <dbReference type="ChEBI" id="CHEBI:30616"/>
        <dbReference type="ChEBI" id="CHEBI:83421"/>
        <dbReference type="ChEBI" id="CHEBI:456216"/>
        <dbReference type="EC" id="2.7.11.1"/>
    </reaction>
</comment>
<dbReference type="PANTHER" id="PTHR24349">
    <property type="entry name" value="SERINE/THREONINE-PROTEIN KINASE"/>
    <property type="match status" value="1"/>
</dbReference>
<dbReference type="PROSITE" id="PS00107">
    <property type="entry name" value="PROTEIN_KINASE_ATP"/>
    <property type="match status" value="1"/>
</dbReference>
<evidence type="ECO:0000256" key="8">
    <source>
        <dbReference type="ARBA" id="ARBA00022741"/>
    </source>
</evidence>
<accession>A0AAD1UDR5</accession>
<dbReference type="InterPro" id="IPR002048">
    <property type="entry name" value="EF_hand_dom"/>
</dbReference>
<proteinExistence type="inferred from homology"/>
<dbReference type="SMART" id="SM00054">
    <property type="entry name" value="EFh"/>
    <property type="match status" value="4"/>
</dbReference>
<dbReference type="InterPro" id="IPR050205">
    <property type="entry name" value="CDPK_Ser/Thr_kinases"/>
</dbReference>
<evidence type="ECO:0000256" key="6">
    <source>
        <dbReference type="ARBA" id="ARBA00022723"/>
    </source>
</evidence>
<keyword evidence="7" id="KW-0677">Repeat</keyword>
<feature type="compositionally biased region" description="Acidic residues" evidence="16">
    <location>
        <begin position="492"/>
        <end position="503"/>
    </location>
</feature>
<dbReference type="PROSITE" id="PS00018">
    <property type="entry name" value="EF_HAND_1"/>
    <property type="match status" value="3"/>
</dbReference>
<comment type="subunit">
    <text evidence="2">Monomer.</text>
</comment>
<feature type="domain" description="EF-hand" evidence="18">
    <location>
        <begin position="373"/>
        <end position="408"/>
    </location>
</feature>
<keyword evidence="20" id="KW-1185">Reference proteome</keyword>
<dbReference type="Proteomes" id="UP001295684">
    <property type="component" value="Unassembled WGS sequence"/>
</dbReference>
<feature type="domain" description="EF-hand" evidence="18">
    <location>
        <begin position="445"/>
        <end position="480"/>
    </location>
</feature>
<evidence type="ECO:0000256" key="10">
    <source>
        <dbReference type="ARBA" id="ARBA00022837"/>
    </source>
</evidence>
<evidence type="ECO:0000256" key="2">
    <source>
        <dbReference type="ARBA" id="ARBA00011245"/>
    </source>
</evidence>
<evidence type="ECO:0000259" key="18">
    <source>
        <dbReference type="PROSITE" id="PS50222"/>
    </source>
</evidence>
<dbReference type="PROSITE" id="PS00108">
    <property type="entry name" value="PROTEIN_KINASE_ST"/>
    <property type="match status" value="1"/>
</dbReference>
<keyword evidence="11 15" id="KW-0067">ATP-binding</keyword>
<keyword evidence="8 15" id="KW-0547">Nucleotide-binding</keyword>